<evidence type="ECO:0000313" key="1">
    <source>
        <dbReference type="EMBL" id="TDP33143.1"/>
    </source>
</evidence>
<dbReference type="AlphaFoldDB" id="A0A4R6P7G9"/>
<organism evidence="1 2">
    <name type="scientific">Nocardia ignorata</name>
    <dbReference type="NCBI Taxonomy" id="145285"/>
    <lineage>
        <taxon>Bacteria</taxon>
        <taxon>Bacillati</taxon>
        <taxon>Actinomycetota</taxon>
        <taxon>Actinomycetes</taxon>
        <taxon>Mycobacteriales</taxon>
        <taxon>Nocardiaceae</taxon>
        <taxon>Nocardia</taxon>
    </lineage>
</organism>
<dbReference type="EMBL" id="SNXK01000005">
    <property type="protein sequence ID" value="TDP33143.1"/>
    <property type="molecule type" value="Genomic_DNA"/>
</dbReference>
<proteinExistence type="predicted"/>
<sequence length="142" mass="15389">MGNRAGSVHRDRDLHAHWGSHRHRAIEATGEASDVLALLTEMHGPVVLYLAPGTDGRSPICVRRAEFCPSADDVMAGRTAAHTEFWMAGDFYAGFEDLDVGIEVRSAVRTGRQSGSLESDCGFRFTLCISKPEAAELVDEAS</sequence>
<reference evidence="1 2" key="1">
    <citation type="submission" date="2019-03" db="EMBL/GenBank/DDBJ databases">
        <title>Genomic Encyclopedia of Type Strains, Phase IV (KMG-IV): sequencing the most valuable type-strain genomes for metagenomic binning, comparative biology and taxonomic classification.</title>
        <authorList>
            <person name="Goeker M."/>
        </authorList>
    </citation>
    <scope>NUCLEOTIDE SEQUENCE [LARGE SCALE GENOMIC DNA]</scope>
    <source>
        <strain evidence="1 2">DSM 44496</strain>
    </source>
</reference>
<dbReference type="InterPro" id="IPR008497">
    <property type="entry name" value="DUF779"/>
</dbReference>
<keyword evidence="2" id="KW-1185">Reference proteome</keyword>
<comment type="caution">
    <text evidence="1">The sequence shown here is derived from an EMBL/GenBank/DDBJ whole genome shotgun (WGS) entry which is preliminary data.</text>
</comment>
<accession>A0A4R6P7G9</accession>
<name>A0A4R6P7G9_NOCIG</name>
<protein>
    <submittedName>
        <fullName evidence="1">Uncharacterized protein (DUF779 family)</fullName>
    </submittedName>
</protein>
<gene>
    <name evidence="1" type="ORF">DFR75_105381</name>
</gene>
<dbReference type="RefSeq" id="WP_067489336.1">
    <property type="nucleotide sequence ID" value="NZ_SNXK01000005.1"/>
</dbReference>
<dbReference type="Pfam" id="PF05610">
    <property type="entry name" value="DUF779"/>
    <property type="match status" value="1"/>
</dbReference>
<evidence type="ECO:0000313" key="2">
    <source>
        <dbReference type="Proteomes" id="UP000295087"/>
    </source>
</evidence>
<dbReference type="Proteomes" id="UP000295087">
    <property type="component" value="Unassembled WGS sequence"/>
</dbReference>